<accession>A0ABP5IGE7</accession>
<feature type="chain" id="PRO_5047164584" description="HTH araC/xylS-type domain-containing protein" evidence="4">
    <location>
        <begin position="25"/>
        <end position="299"/>
    </location>
</feature>
<evidence type="ECO:0000256" key="1">
    <source>
        <dbReference type="ARBA" id="ARBA00023015"/>
    </source>
</evidence>
<dbReference type="Pfam" id="PF20240">
    <property type="entry name" value="DUF6597"/>
    <property type="match status" value="1"/>
</dbReference>
<protein>
    <recommendedName>
        <fullName evidence="5">HTH araC/xylS-type domain-containing protein</fullName>
    </recommendedName>
</protein>
<gene>
    <name evidence="6" type="ORF">GCM10009801_71260</name>
</gene>
<evidence type="ECO:0000313" key="7">
    <source>
        <dbReference type="Proteomes" id="UP001500016"/>
    </source>
</evidence>
<dbReference type="SMART" id="SM00342">
    <property type="entry name" value="HTH_ARAC"/>
    <property type="match status" value="1"/>
</dbReference>
<evidence type="ECO:0000256" key="4">
    <source>
        <dbReference type="SAM" id="SignalP"/>
    </source>
</evidence>
<evidence type="ECO:0000256" key="2">
    <source>
        <dbReference type="ARBA" id="ARBA00023125"/>
    </source>
</evidence>
<dbReference type="EMBL" id="BAAAPE010000022">
    <property type="protein sequence ID" value="GAA2099528.1"/>
    <property type="molecule type" value="Genomic_DNA"/>
</dbReference>
<dbReference type="PROSITE" id="PS01124">
    <property type="entry name" value="HTH_ARAC_FAMILY_2"/>
    <property type="match status" value="1"/>
</dbReference>
<sequence>MCLTRRGTVTVPAALRPWITHVSAAPLTPLAAGDGPVTLTHLPDAATVLVFHIDADRRGELMVMGPRTRAGYFAGKDLPLVVRLRFRPGGAQPLLGVEAGALTDRAVRLGELWGAAGDRLAEELAAEGTDAAAVLARLERALLARLEGHGPPPDPARGRLLLSAAAALSPVPGDGPGRVREVARDLGVSERQLRTLFTRGIGLPPKRFARIARVRTVLARGTTGTAGAGTGVRTGAERAGARLALAAGYYDQSHMAAEFRELIGVTPSAFLAGERPAPRACGATAETAATAAGTGSAAR</sequence>
<keyword evidence="7" id="KW-1185">Reference proteome</keyword>
<comment type="caution">
    <text evidence="6">The sequence shown here is derived from an EMBL/GenBank/DDBJ whole genome shotgun (WGS) entry which is preliminary data.</text>
</comment>
<evidence type="ECO:0000259" key="5">
    <source>
        <dbReference type="PROSITE" id="PS01124"/>
    </source>
</evidence>
<dbReference type="RefSeq" id="WP_344534252.1">
    <property type="nucleotide sequence ID" value="NZ_BAAAPE010000022.1"/>
</dbReference>
<proteinExistence type="predicted"/>
<dbReference type="InterPro" id="IPR046532">
    <property type="entry name" value="DUF6597"/>
</dbReference>
<evidence type="ECO:0000313" key="6">
    <source>
        <dbReference type="EMBL" id="GAA2099528.1"/>
    </source>
</evidence>
<dbReference type="Gene3D" id="1.10.10.60">
    <property type="entry name" value="Homeodomain-like"/>
    <property type="match status" value="1"/>
</dbReference>
<reference evidence="7" key="1">
    <citation type="journal article" date="2019" name="Int. J. Syst. Evol. Microbiol.">
        <title>The Global Catalogue of Microorganisms (GCM) 10K type strain sequencing project: providing services to taxonomists for standard genome sequencing and annotation.</title>
        <authorList>
            <consortium name="The Broad Institute Genomics Platform"/>
            <consortium name="The Broad Institute Genome Sequencing Center for Infectious Disease"/>
            <person name="Wu L."/>
            <person name="Ma J."/>
        </authorList>
    </citation>
    <scope>NUCLEOTIDE SEQUENCE [LARGE SCALE GENOMIC DNA]</scope>
    <source>
        <strain evidence="7">JCM 15478</strain>
    </source>
</reference>
<dbReference type="Proteomes" id="UP001500016">
    <property type="component" value="Unassembled WGS sequence"/>
</dbReference>
<organism evidence="6 7">
    <name type="scientific">Streptomyces albiaxialis</name>
    <dbReference type="NCBI Taxonomy" id="329523"/>
    <lineage>
        <taxon>Bacteria</taxon>
        <taxon>Bacillati</taxon>
        <taxon>Actinomycetota</taxon>
        <taxon>Actinomycetes</taxon>
        <taxon>Kitasatosporales</taxon>
        <taxon>Streptomycetaceae</taxon>
        <taxon>Streptomyces</taxon>
    </lineage>
</organism>
<keyword evidence="4" id="KW-0732">Signal</keyword>
<name>A0ABP5IGE7_9ACTN</name>
<feature type="signal peptide" evidence="4">
    <location>
        <begin position="1"/>
        <end position="24"/>
    </location>
</feature>
<feature type="domain" description="HTH araC/xylS-type" evidence="5">
    <location>
        <begin position="178"/>
        <end position="273"/>
    </location>
</feature>
<evidence type="ECO:0000256" key="3">
    <source>
        <dbReference type="ARBA" id="ARBA00023163"/>
    </source>
</evidence>
<dbReference type="PANTHER" id="PTHR46796:SF15">
    <property type="entry name" value="BLL1074 PROTEIN"/>
    <property type="match status" value="1"/>
</dbReference>
<keyword evidence="3" id="KW-0804">Transcription</keyword>
<keyword evidence="1" id="KW-0805">Transcription regulation</keyword>
<keyword evidence="2" id="KW-0238">DNA-binding</keyword>
<dbReference type="PANTHER" id="PTHR46796">
    <property type="entry name" value="HTH-TYPE TRANSCRIPTIONAL ACTIVATOR RHAS-RELATED"/>
    <property type="match status" value="1"/>
</dbReference>
<dbReference type="InterPro" id="IPR018060">
    <property type="entry name" value="HTH_AraC"/>
</dbReference>
<dbReference type="InterPro" id="IPR050204">
    <property type="entry name" value="AraC_XylS_family_regulators"/>
</dbReference>